<dbReference type="InterPro" id="IPR014710">
    <property type="entry name" value="RmlC-like_jellyroll"/>
</dbReference>
<dbReference type="InterPro" id="IPR008778">
    <property type="entry name" value="Pirin_C_dom"/>
</dbReference>
<sequence length="260" mass="28831">MTAASGIVHEEFHGRDFAQRGGLFEMVQLWVNLPAKYKMLPPRYQNILNDQIPVVKLQNGQGTARIIAGEFEEAAGPAHTFSPIHVWDLHLTSEQQVDLPVPEAFNTLLAVLKGTVMINHAETIGAAEVGIFYSAGDHLCISNAQNATVLLLCGEPIVGSGPFVMNTDAEIQSGKGRLSKWQDGTLNVLSILPDDMDAWFCTRFFNLFCQSTAIGNIYVNKTIKYNRRFRDDAVLLLMDHQAGLISLAQAFRPLNLRIMY</sequence>
<dbReference type="PANTHER" id="PTHR43594">
    <property type="entry name" value="QUERCETIN 2,3-DIOXYGENASE"/>
    <property type="match status" value="1"/>
</dbReference>
<proteinExistence type="predicted"/>
<name>A0A1I3Z447_9PROT</name>
<dbReference type="PANTHER" id="PTHR43594:SF1">
    <property type="entry name" value="QUERCETIN 2,3-DIOXYGENASE PA2418-RELATED"/>
    <property type="match status" value="1"/>
</dbReference>
<dbReference type="SUPFAM" id="SSF51182">
    <property type="entry name" value="RmlC-like cupins"/>
    <property type="match status" value="1"/>
</dbReference>
<evidence type="ECO:0000313" key="2">
    <source>
        <dbReference type="EMBL" id="SFK38893.1"/>
    </source>
</evidence>
<reference evidence="3" key="1">
    <citation type="submission" date="2016-10" db="EMBL/GenBank/DDBJ databases">
        <authorList>
            <person name="Varghese N."/>
            <person name="Submissions S."/>
        </authorList>
    </citation>
    <scope>NUCLEOTIDE SEQUENCE [LARGE SCALE GENOMIC DNA]</scope>
    <source>
        <strain evidence="3">Nm69</strain>
    </source>
</reference>
<dbReference type="Proteomes" id="UP000199533">
    <property type="component" value="Unassembled WGS sequence"/>
</dbReference>
<protein>
    <recommendedName>
        <fullName evidence="1">Pirin C-terminal domain-containing protein</fullName>
    </recommendedName>
</protein>
<dbReference type="Gene3D" id="2.60.120.10">
    <property type="entry name" value="Jelly Rolls"/>
    <property type="match status" value="1"/>
</dbReference>
<dbReference type="Pfam" id="PF05726">
    <property type="entry name" value="Pirin_C"/>
    <property type="match status" value="1"/>
</dbReference>
<gene>
    <name evidence="2" type="ORF">SAMN05216302_100582</name>
</gene>
<dbReference type="InterPro" id="IPR053186">
    <property type="entry name" value="QDO-related"/>
</dbReference>
<keyword evidence="3" id="KW-1185">Reference proteome</keyword>
<organism evidence="2 3">
    <name type="scientific">Nitrosomonas aestuarii</name>
    <dbReference type="NCBI Taxonomy" id="52441"/>
    <lineage>
        <taxon>Bacteria</taxon>
        <taxon>Pseudomonadati</taxon>
        <taxon>Pseudomonadota</taxon>
        <taxon>Betaproteobacteria</taxon>
        <taxon>Nitrosomonadales</taxon>
        <taxon>Nitrosomonadaceae</taxon>
        <taxon>Nitrosomonas</taxon>
    </lineage>
</organism>
<dbReference type="EMBL" id="FOSP01000005">
    <property type="protein sequence ID" value="SFK38893.1"/>
    <property type="molecule type" value="Genomic_DNA"/>
</dbReference>
<dbReference type="AlphaFoldDB" id="A0A1I3Z447"/>
<evidence type="ECO:0000313" key="3">
    <source>
        <dbReference type="Proteomes" id="UP000199533"/>
    </source>
</evidence>
<accession>A0A1I3Z447</accession>
<dbReference type="CDD" id="cd02247">
    <property type="entry name" value="cupin_pirin_C"/>
    <property type="match status" value="1"/>
</dbReference>
<feature type="domain" description="Pirin C-terminal" evidence="1">
    <location>
        <begin position="86"/>
        <end position="175"/>
    </location>
</feature>
<evidence type="ECO:0000259" key="1">
    <source>
        <dbReference type="Pfam" id="PF05726"/>
    </source>
</evidence>
<dbReference type="InterPro" id="IPR011051">
    <property type="entry name" value="RmlC_Cupin_sf"/>
</dbReference>